<dbReference type="SMART" id="SM00369">
    <property type="entry name" value="LRR_TYP"/>
    <property type="match status" value="9"/>
</dbReference>
<evidence type="ECO:0000256" key="3">
    <source>
        <dbReference type="SAM" id="Phobius"/>
    </source>
</evidence>
<dbReference type="Proteomes" id="UP000515163">
    <property type="component" value="Unplaced"/>
</dbReference>
<feature type="transmembrane region" description="Helical" evidence="3">
    <location>
        <begin position="522"/>
        <end position="541"/>
    </location>
</feature>
<dbReference type="InterPro" id="IPR032675">
    <property type="entry name" value="LRR_dom_sf"/>
</dbReference>
<keyword evidence="3" id="KW-0812">Transmembrane</keyword>
<dbReference type="InterPro" id="IPR003591">
    <property type="entry name" value="Leu-rich_rpt_typical-subtyp"/>
</dbReference>
<dbReference type="OrthoDB" id="27267at2759"/>
<evidence type="ECO:0000256" key="2">
    <source>
        <dbReference type="ARBA" id="ARBA00022737"/>
    </source>
</evidence>
<keyword evidence="3" id="KW-1133">Transmembrane helix</keyword>
<sequence length="993" mass="110677">MSFRGLRNLKSIDLRENRIQSINNSTFTSIIKIKYLYLNDNNITFLSPSAFSRQSALRDLNVSSNPLKVLRNGCFKGLKRLGNLHLKNCSIHVIEEGVFDDVSWLTQLEISFNNIKNITSRTFAKLRRLMILNLGRNEIDYLHPETFKGKTYILRLYLNSNRLSRIPKGLFDDLYRCQFILLNNNDISYIEPGAMRGLTQTSHAFFHHNKLTNITKRDEFQAMRNLVLAIFSDNKISSIEPGSFVMTHMTSLVVYNNKLSSVNINVFSGSVIPQNGVSIFMFAESLLKFTVQTNELGEILNTTGFLCSKIGYCHPCARGTYSIGDGVTTGCVKCPAGGFYQDSVAAVGLTSHGNGCKECHQGTFVHPKNAPGILLSDCNACPEGTNTTSFAGFRACPCLRNSYRLDRFGKCFPCPGQGTICQKDVVILSPGYYWSLEGPGFAIREYKELVDNLEIEGDDYDKNTSVYHGVLPIPHKCQRAESCKGGLRADCATGYTGPLCAVCSHGYYKRLLECHTCPSKTIAAIQMSGVFCVLAVIFVVLTRSDKRSKSSGRATTDIFLAHVKILLGFYQVLAGILQAFSYVQWPSAVSSIGYYVRFIQLNILQIVPLSCLVPSLKVNAYSDFVLGLAGNVVCVAMPMLYYIIRKLWFDIKGIDAKDALFASKRSCLRMSLFLSFVLYPSTCVRVFEILPASCHQLCPHEEARVCPAYLRSDYTLECFTKQHVRFYSAAYASLIYVIGFPVVLTLLLWKYHYKNLQKEGQVKDVTPITLSLSFLHENYSSKCWYWEAVEMARKVILTAGVVFIGSQSRTQIGVAAMTSAGFAVLHALFRPIPDLFEDYLQMTSLLVTSFNLGIGVLLKVPSDESYDSGVDRGQDGIGLGILLVITNSLVIAIVAVRYLVGFGRLLLSMCNNPQCNVSCFLTFLLTVQDAQNEIYDTRFRNTVSAQVTDSLGTPNSAISDIVNEKIEIDLKEQKQVEGITNGDVTKMVEETKF</sequence>
<keyword evidence="1" id="KW-0433">Leucine-rich repeat</keyword>
<evidence type="ECO:0000313" key="5">
    <source>
        <dbReference type="RefSeq" id="XP_031568632.1"/>
    </source>
</evidence>
<dbReference type="KEGG" id="aten:116303260"/>
<dbReference type="SMART" id="SM01411">
    <property type="entry name" value="Ephrin_rec_like"/>
    <property type="match status" value="3"/>
</dbReference>
<reference evidence="5" key="1">
    <citation type="submission" date="2025-08" db="UniProtKB">
        <authorList>
            <consortium name="RefSeq"/>
        </authorList>
    </citation>
    <scope>IDENTIFICATION</scope>
</reference>
<dbReference type="Gene3D" id="3.80.10.10">
    <property type="entry name" value="Ribonuclease Inhibitor"/>
    <property type="match status" value="2"/>
</dbReference>
<accession>A0A6P8IP61</accession>
<dbReference type="InterPro" id="IPR001611">
    <property type="entry name" value="Leu-rich_rpt"/>
</dbReference>
<evidence type="ECO:0000256" key="1">
    <source>
        <dbReference type="ARBA" id="ARBA00022614"/>
    </source>
</evidence>
<keyword evidence="3" id="KW-0472">Membrane</keyword>
<feature type="transmembrane region" description="Helical" evidence="3">
    <location>
        <begin position="729"/>
        <end position="749"/>
    </location>
</feature>
<feature type="transmembrane region" description="Helical" evidence="3">
    <location>
        <begin position="878"/>
        <end position="900"/>
    </location>
</feature>
<dbReference type="Pfam" id="PF13855">
    <property type="entry name" value="LRR_8"/>
    <property type="match status" value="3"/>
</dbReference>
<feature type="transmembrane region" description="Helical" evidence="3">
    <location>
        <begin position="561"/>
        <end position="580"/>
    </location>
</feature>
<dbReference type="SUPFAM" id="SSF52058">
    <property type="entry name" value="L domain-like"/>
    <property type="match status" value="1"/>
</dbReference>
<keyword evidence="2" id="KW-0677">Repeat</keyword>
<dbReference type="RefSeq" id="XP_031568632.1">
    <property type="nucleotide sequence ID" value="XM_031712772.1"/>
</dbReference>
<gene>
    <name evidence="5" type="primary">LOC116303260</name>
</gene>
<dbReference type="PANTHER" id="PTHR45712">
    <property type="entry name" value="AGAP008170-PA"/>
    <property type="match status" value="1"/>
</dbReference>
<dbReference type="InterPro" id="IPR009030">
    <property type="entry name" value="Growth_fac_rcpt_cys_sf"/>
</dbReference>
<dbReference type="AlphaFoldDB" id="A0A6P8IP61"/>
<protein>
    <submittedName>
        <fullName evidence="5">Uncharacterized protein LOC116303260</fullName>
    </submittedName>
</protein>
<dbReference type="PROSITE" id="PS51450">
    <property type="entry name" value="LRR"/>
    <property type="match status" value="1"/>
</dbReference>
<dbReference type="SUPFAM" id="SSF57184">
    <property type="entry name" value="Growth factor receptor domain"/>
    <property type="match status" value="1"/>
</dbReference>
<dbReference type="PANTHER" id="PTHR45712:SF22">
    <property type="entry name" value="INSULIN-LIKE GROWTH FACTOR-BINDING PROTEIN COMPLEX ACID LABILE SUBUNIT"/>
    <property type="match status" value="1"/>
</dbReference>
<evidence type="ECO:0000313" key="4">
    <source>
        <dbReference type="Proteomes" id="UP000515163"/>
    </source>
</evidence>
<dbReference type="InterPro" id="IPR050333">
    <property type="entry name" value="SLRP"/>
</dbReference>
<feature type="transmembrane region" description="Helical" evidence="3">
    <location>
        <begin position="839"/>
        <end position="858"/>
    </location>
</feature>
<organism evidence="4 5">
    <name type="scientific">Actinia tenebrosa</name>
    <name type="common">Australian red waratah sea anemone</name>
    <dbReference type="NCBI Taxonomy" id="6105"/>
    <lineage>
        <taxon>Eukaryota</taxon>
        <taxon>Metazoa</taxon>
        <taxon>Cnidaria</taxon>
        <taxon>Anthozoa</taxon>
        <taxon>Hexacorallia</taxon>
        <taxon>Actiniaria</taxon>
        <taxon>Actiniidae</taxon>
        <taxon>Actinia</taxon>
    </lineage>
</organism>
<keyword evidence="4" id="KW-1185">Reference proteome</keyword>
<dbReference type="GeneID" id="116303260"/>
<dbReference type="InParanoid" id="A0A6P8IP61"/>
<feature type="transmembrane region" description="Helical" evidence="3">
    <location>
        <begin position="624"/>
        <end position="644"/>
    </location>
</feature>
<dbReference type="GO" id="GO:0005615">
    <property type="term" value="C:extracellular space"/>
    <property type="evidence" value="ECO:0007669"/>
    <property type="project" value="TreeGrafter"/>
</dbReference>
<proteinExistence type="predicted"/>
<name>A0A6P8IP61_ACTTE</name>